<evidence type="ECO:0000256" key="1">
    <source>
        <dbReference type="ARBA" id="ARBA00001946"/>
    </source>
</evidence>
<dbReference type="NCBIfam" id="TIGR00052">
    <property type="entry name" value="nudix-type nucleoside diphosphatase, YffH/AdpP family"/>
    <property type="match status" value="1"/>
</dbReference>
<evidence type="ECO:0000259" key="13">
    <source>
        <dbReference type="PROSITE" id="PS51462"/>
    </source>
</evidence>
<name>A0ABT7SPU5_9GAMM</name>
<organism evidence="14 15">
    <name type="scientific">Thiopseudomonas acetoxidans</name>
    <dbReference type="NCBI Taxonomy" id="3041622"/>
    <lineage>
        <taxon>Bacteria</taxon>
        <taxon>Pseudomonadati</taxon>
        <taxon>Pseudomonadota</taxon>
        <taxon>Gammaproteobacteria</taxon>
        <taxon>Pseudomonadales</taxon>
        <taxon>Pseudomonadaceae</taxon>
        <taxon>Thiopseudomonas</taxon>
    </lineage>
</organism>
<evidence type="ECO:0000256" key="3">
    <source>
        <dbReference type="ARBA" id="ARBA00012453"/>
    </source>
</evidence>
<feature type="domain" description="Nudix hydrolase" evidence="13">
    <location>
        <begin position="45"/>
        <end position="189"/>
    </location>
</feature>
<reference evidence="14 15" key="1">
    <citation type="submission" date="2023-06" db="EMBL/GenBank/DDBJ databases">
        <title>Thiopseudomonas sp. CY1220 draft genome sequence.</title>
        <authorList>
            <person name="Zhao G."/>
            <person name="An M."/>
        </authorList>
    </citation>
    <scope>NUCLEOTIDE SEQUENCE [LARGE SCALE GENOMIC DNA]</scope>
    <source>
        <strain evidence="14 15">CY1220</strain>
    </source>
</reference>
<dbReference type="EC" id="3.6.1.13" evidence="3"/>
<dbReference type="SUPFAM" id="SSF55811">
    <property type="entry name" value="Nudix"/>
    <property type="match status" value="1"/>
</dbReference>
<keyword evidence="7" id="KW-0460">Magnesium</keyword>
<evidence type="ECO:0000256" key="8">
    <source>
        <dbReference type="ARBA" id="ARBA00025164"/>
    </source>
</evidence>
<evidence type="ECO:0000256" key="4">
    <source>
        <dbReference type="ARBA" id="ARBA00013297"/>
    </source>
</evidence>
<evidence type="ECO:0000256" key="5">
    <source>
        <dbReference type="ARBA" id="ARBA00022723"/>
    </source>
</evidence>
<evidence type="ECO:0000313" key="14">
    <source>
        <dbReference type="EMBL" id="MDM7858218.1"/>
    </source>
</evidence>
<dbReference type="CDD" id="cd24155">
    <property type="entry name" value="NUDIX_ADPRase"/>
    <property type="match status" value="1"/>
</dbReference>
<accession>A0ABT7SPU5</accession>
<comment type="catalytic activity">
    <reaction evidence="12">
        <text>ADP-D-ribose + H2O = D-ribose 5-phosphate + AMP + 2 H(+)</text>
        <dbReference type="Rhea" id="RHEA:10412"/>
        <dbReference type="ChEBI" id="CHEBI:15377"/>
        <dbReference type="ChEBI" id="CHEBI:15378"/>
        <dbReference type="ChEBI" id="CHEBI:57967"/>
        <dbReference type="ChEBI" id="CHEBI:78346"/>
        <dbReference type="ChEBI" id="CHEBI:456215"/>
        <dbReference type="EC" id="3.6.1.13"/>
    </reaction>
</comment>
<evidence type="ECO:0000256" key="7">
    <source>
        <dbReference type="ARBA" id="ARBA00022842"/>
    </source>
</evidence>
<evidence type="ECO:0000256" key="12">
    <source>
        <dbReference type="ARBA" id="ARBA00049546"/>
    </source>
</evidence>
<evidence type="ECO:0000313" key="15">
    <source>
        <dbReference type="Proteomes" id="UP001241056"/>
    </source>
</evidence>
<sequence>MSEQDVQILEREVCYQGFYRLEKLSLRHRLFSGAMGPVISRELFVRRNAVCVLPYNPQTDTLVFLEQFRIGALDNRTHPWLLEIVAGLIDEDEQPEQTAAREAQEEVGLEFTQLIPIMQYYPSPGGSDERVHLYLGLCSTEGVDGRVMGVAAESEDIRARVVSFAQAMHMLETGQIDNAPSIITLQWLAMNKASLQQQP</sequence>
<evidence type="ECO:0000256" key="9">
    <source>
        <dbReference type="ARBA" id="ARBA00030162"/>
    </source>
</evidence>
<evidence type="ECO:0000256" key="10">
    <source>
        <dbReference type="ARBA" id="ARBA00030308"/>
    </source>
</evidence>
<dbReference type="InterPro" id="IPR000086">
    <property type="entry name" value="NUDIX_hydrolase_dom"/>
</dbReference>
<dbReference type="PROSITE" id="PS00893">
    <property type="entry name" value="NUDIX_BOX"/>
    <property type="match status" value="1"/>
</dbReference>
<comment type="similarity">
    <text evidence="2">Belongs to the Nudix hydrolase family. NudF subfamily.</text>
</comment>
<comment type="caution">
    <text evidence="14">The sequence shown here is derived from an EMBL/GenBank/DDBJ whole genome shotgun (WGS) entry which is preliminary data.</text>
</comment>
<evidence type="ECO:0000256" key="6">
    <source>
        <dbReference type="ARBA" id="ARBA00022801"/>
    </source>
</evidence>
<dbReference type="Proteomes" id="UP001241056">
    <property type="component" value="Unassembled WGS sequence"/>
</dbReference>
<dbReference type="PANTHER" id="PTHR11839:SF5">
    <property type="entry name" value="ADP-RIBOSE PYROPHOSPHATASE"/>
    <property type="match status" value="1"/>
</dbReference>
<dbReference type="InterPro" id="IPR020084">
    <property type="entry name" value="NUDIX_hydrolase_CS"/>
</dbReference>
<evidence type="ECO:0000256" key="11">
    <source>
        <dbReference type="ARBA" id="ARBA00033056"/>
    </source>
</evidence>
<dbReference type="InterPro" id="IPR015797">
    <property type="entry name" value="NUDIX_hydrolase-like_dom_sf"/>
</dbReference>
<dbReference type="Pfam" id="PF00293">
    <property type="entry name" value="NUDIX"/>
    <property type="match status" value="1"/>
</dbReference>
<proteinExistence type="inferred from homology"/>
<comment type="cofactor">
    <cofactor evidence="1">
        <name>Mg(2+)</name>
        <dbReference type="ChEBI" id="CHEBI:18420"/>
    </cofactor>
</comment>
<dbReference type="RefSeq" id="WP_289410888.1">
    <property type="nucleotide sequence ID" value="NZ_JAUCDY010000008.1"/>
</dbReference>
<keyword evidence="5" id="KW-0479">Metal-binding</keyword>
<evidence type="ECO:0000256" key="2">
    <source>
        <dbReference type="ARBA" id="ARBA00007482"/>
    </source>
</evidence>
<protein>
    <recommendedName>
        <fullName evidence="4">ADP-ribose pyrophosphatase</fullName>
        <ecNumber evidence="3">3.6.1.13</ecNumber>
    </recommendedName>
    <alternativeName>
        <fullName evidence="9">ADP-ribose diphosphatase</fullName>
    </alternativeName>
    <alternativeName>
        <fullName evidence="11">ADP-ribose phosphohydrolase</fullName>
    </alternativeName>
    <alternativeName>
        <fullName evidence="10">Adenosine diphosphoribose pyrophosphatase</fullName>
    </alternativeName>
</protein>
<keyword evidence="6" id="KW-0378">Hydrolase</keyword>
<dbReference type="InterPro" id="IPR004385">
    <property type="entry name" value="NDP_pyrophosphatase"/>
</dbReference>
<dbReference type="PANTHER" id="PTHR11839">
    <property type="entry name" value="UDP/ADP-SUGAR PYROPHOSPHATASE"/>
    <property type="match status" value="1"/>
</dbReference>
<comment type="function">
    <text evidence="8">Acts on ADP-mannose and ADP-glucose as well as ADP-ribose. Prevents glycogen biosynthesis. The reaction catalyzed by this enzyme is a limiting step of the gluconeogenic process.</text>
</comment>
<keyword evidence="15" id="KW-1185">Reference proteome</keyword>
<dbReference type="PROSITE" id="PS51462">
    <property type="entry name" value="NUDIX"/>
    <property type="match status" value="1"/>
</dbReference>
<dbReference type="EMBL" id="JAUCDY010000008">
    <property type="protein sequence ID" value="MDM7858218.1"/>
    <property type="molecule type" value="Genomic_DNA"/>
</dbReference>
<dbReference type="Gene3D" id="3.90.79.10">
    <property type="entry name" value="Nucleoside Triphosphate Pyrophosphohydrolase"/>
    <property type="match status" value="1"/>
</dbReference>
<gene>
    <name evidence="14" type="ORF">QEZ41_07995</name>
</gene>